<reference evidence="6" key="1">
    <citation type="submission" date="2022-10" db="EMBL/GenBank/DDBJ databases">
        <title>The complete genomes of actinobacterial strains from the NBC collection.</title>
        <authorList>
            <person name="Joergensen T.S."/>
            <person name="Alvarez Arevalo M."/>
            <person name="Sterndorff E.B."/>
            <person name="Faurdal D."/>
            <person name="Vuksanovic O."/>
            <person name="Mourched A.-S."/>
            <person name="Charusanti P."/>
            <person name="Shaw S."/>
            <person name="Blin K."/>
            <person name="Weber T."/>
        </authorList>
    </citation>
    <scope>NUCLEOTIDE SEQUENCE</scope>
    <source>
        <strain evidence="6">NBC_00686</strain>
    </source>
</reference>
<dbReference type="PANTHER" id="PTHR44757:SF2">
    <property type="entry name" value="BIOFILM ARCHITECTURE MAINTENANCE PROTEIN MBAA"/>
    <property type="match status" value="1"/>
</dbReference>
<feature type="compositionally biased region" description="Polar residues" evidence="3">
    <location>
        <begin position="1142"/>
        <end position="1151"/>
    </location>
</feature>
<evidence type="ECO:0000259" key="5">
    <source>
        <dbReference type="PROSITE" id="PS50112"/>
    </source>
</evidence>
<dbReference type="InterPro" id="IPR035965">
    <property type="entry name" value="PAS-like_dom_sf"/>
</dbReference>
<gene>
    <name evidence="6" type="ORF">OG929_21470</name>
</gene>
<dbReference type="Gene3D" id="3.40.50.2300">
    <property type="match status" value="1"/>
</dbReference>
<dbReference type="NCBIfam" id="TIGR00229">
    <property type="entry name" value="sensory_box"/>
    <property type="match status" value="2"/>
</dbReference>
<organism evidence="6 7">
    <name type="scientific">Streptomyces pseudovenezuelae</name>
    <dbReference type="NCBI Taxonomy" id="67350"/>
    <lineage>
        <taxon>Bacteria</taxon>
        <taxon>Bacillati</taxon>
        <taxon>Actinomycetota</taxon>
        <taxon>Actinomycetes</taxon>
        <taxon>Kitasatosporales</taxon>
        <taxon>Streptomycetaceae</taxon>
        <taxon>Streptomyces</taxon>
        <taxon>Streptomyces aurantiacus group</taxon>
    </lineage>
</organism>
<feature type="modified residue" description="4-aspartylphosphate" evidence="1">
    <location>
        <position position="1424"/>
    </location>
</feature>
<dbReference type="SMART" id="SM00091">
    <property type="entry name" value="PAS"/>
    <property type="match status" value="2"/>
</dbReference>
<name>A0ABZ1WZB2_9ACTN</name>
<proteinExistence type="predicted"/>
<keyword evidence="2" id="KW-0175">Coiled coil</keyword>
<dbReference type="InterPro" id="IPR013767">
    <property type="entry name" value="PAS_fold"/>
</dbReference>
<accession>A0ABZ1WZB2</accession>
<dbReference type="InterPro" id="IPR011006">
    <property type="entry name" value="CheY-like_superfamily"/>
</dbReference>
<feature type="compositionally biased region" description="Polar residues" evidence="3">
    <location>
        <begin position="623"/>
        <end position="632"/>
    </location>
</feature>
<keyword evidence="1" id="KW-0597">Phosphoprotein</keyword>
<dbReference type="InterPro" id="IPR000014">
    <property type="entry name" value="PAS"/>
</dbReference>
<feature type="region of interest" description="Disordered" evidence="3">
    <location>
        <begin position="1004"/>
        <end position="1105"/>
    </location>
</feature>
<feature type="region of interest" description="Disordered" evidence="3">
    <location>
        <begin position="675"/>
        <end position="953"/>
    </location>
</feature>
<feature type="coiled-coil region" evidence="2">
    <location>
        <begin position="270"/>
        <end position="323"/>
    </location>
</feature>
<feature type="region of interest" description="Disordered" evidence="3">
    <location>
        <begin position="1142"/>
        <end position="1212"/>
    </location>
</feature>
<feature type="compositionally biased region" description="Low complexity" evidence="3">
    <location>
        <begin position="711"/>
        <end position="725"/>
    </location>
</feature>
<dbReference type="Gene3D" id="3.30.450.20">
    <property type="entry name" value="PAS domain"/>
    <property type="match status" value="2"/>
</dbReference>
<feature type="compositionally biased region" description="Low complexity" evidence="3">
    <location>
        <begin position="1035"/>
        <end position="1105"/>
    </location>
</feature>
<feature type="compositionally biased region" description="Low complexity" evidence="3">
    <location>
        <begin position="784"/>
        <end position="802"/>
    </location>
</feature>
<keyword evidence="7" id="KW-1185">Reference proteome</keyword>
<dbReference type="SUPFAM" id="SSF52172">
    <property type="entry name" value="CheY-like"/>
    <property type="match status" value="1"/>
</dbReference>
<dbReference type="CDD" id="cd00156">
    <property type="entry name" value="REC"/>
    <property type="match status" value="1"/>
</dbReference>
<feature type="domain" description="Response regulatory" evidence="4">
    <location>
        <begin position="1375"/>
        <end position="1491"/>
    </location>
</feature>
<feature type="compositionally biased region" description="Low complexity" evidence="3">
    <location>
        <begin position="869"/>
        <end position="879"/>
    </location>
</feature>
<feature type="compositionally biased region" description="Low complexity" evidence="3">
    <location>
        <begin position="938"/>
        <end position="953"/>
    </location>
</feature>
<evidence type="ECO:0000256" key="3">
    <source>
        <dbReference type="SAM" id="MobiDB-lite"/>
    </source>
</evidence>
<feature type="compositionally biased region" description="Pro residues" evidence="3">
    <location>
        <begin position="1011"/>
        <end position="1034"/>
    </location>
</feature>
<feature type="compositionally biased region" description="Low complexity" evidence="3">
    <location>
        <begin position="754"/>
        <end position="777"/>
    </location>
</feature>
<dbReference type="Pfam" id="PF00989">
    <property type="entry name" value="PAS"/>
    <property type="match status" value="2"/>
</dbReference>
<dbReference type="RefSeq" id="WP_329265556.1">
    <property type="nucleotide sequence ID" value="NZ_CP109011.1"/>
</dbReference>
<dbReference type="EMBL" id="CP109011">
    <property type="protein sequence ID" value="WUT44703.1"/>
    <property type="molecule type" value="Genomic_DNA"/>
</dbReference>
<dbReference type="InterPro" id="IPR052155">
    <property type="entry name" value="Biofilm_reg_signaling"/>
</dbReference>
<evidence type="ECO:0000313" key="7">
    <source>
        <dbReference type="Proteomes" id="UP001432168"/>
    </source>
</evidence>
<dbReference type="PROSITE" id="PS50110">
    <property type="entry name" value="RESPONSE_REGULATORY"/>
    <property type="match status" value="1"/>
</dbReference>
<feature type="compositionally biased region" description="Basic and acidic residues" evidence="3">
    <location>
        <begin position="893"/>
        <end position="914"/>
    </location>
</feature>
<dbReference type="Proteomes" id="UP001432168">
    <property type="component" value="Chromosome"/>
</dbReference>
<dbReference type="InterPro" id="IPR001789">
    <property type="entry name" value="Sig_transdc_resp-reg_receiver"/>
</dbReference>
<dbReference type="SUPFAM" id="SSF55785">
    <property type="entry name" value="PYP-like sensor domain (PAS domain)"/>
    <property type="match status" value="2"/>
</dbReference>
<feature type="compositionally biased region" description="Low complexity" evidence="3">
    <location>
        <begin position="810"/>
        <end position="859"/>
    </location>
</feature>
<dbReference type="CDD" id="cd00130">
    <property type="entry name" value="PAS"/>
    <property type="match status" value="2"/>
</dbReference>
<feature type="region of interest" description="Disordered" evidence="3">
    <location>
        <begin position="565"/>
        <end position="659"/>
    </location>
</feature>
<evidence type="ECO:0000256" key="1">
    <source>
        <dbReference type="PROSITE-ProRule" id="PRU00169"/>
    </source>
</evidence>
<dbReference type="SMART" id="SM00448">
    <property type="entry name" value="REC"/>
    <property type="match status" value="1"/>
</dbReference>
<feature type="compositionally biased region" description="Low complexity" evidence="3">
    <location>
        <begin position="1186"/>
        <end position="1207"/>
    </location>
</feature>
<evidence type="ECO:0000259" key="4">
    <source>
        <dbReference type="PROSITE" id="PS50110"/>
    </source>
</evidence>
<evidence type="ECO:0000313" key="6">
    <source>
        <dbReference type="EMBL" id="WUT44703.1"/>
    </source>
</evidence>
<dbReference type="PROSITE" id="PS50112">
    <property type="entry name" value="PAS"/>
    <property type="match status" value="1"/>
</dbReference>
<feature type="domain" description="PAS" evidence="5">
    <location>
        <begin position="145"/>
        <end position="196"/>
    </location>
</feature>
<protein>
    <submittedName>
        <fullName evidence="6">PAS domain-containing protein</fullName>
    </submittedName>
</protein>
<feature type="compositionally biased region" description="Low complexity" evidence="3">
    <location>
        <begin position="675"/>
        <end position="699"/>
    </location>
</feature>
<dbReference type="PANTHER" id="PTHR44757">
    <property type="entry name" value="DIGUANYLATE CYCLASE DGCP"/>
    <property type="match status" value="1"/>
</dbReference>
<feature type="region of interest" description="Disordered" evidence="3">
    <location>
        <begin position="1224"/>
        <end position="1265"/>
    </location>
</feature>
<evidence type="ECO:0000256" key="2">
    <source>
        <dbReference type="SAM" id="Coils"/>
    </source>
</evidence>
<sequence length="1497" mass="153446">MSSRPSRGAARLAAILDALPDALVLVNANGTVVNANTIALEAFEAPGTALVGRGLLDLLPHFDSRLIPGSMRRPDHMDPRGRTKPTRMVARRTDGSEFPVEVTSANLENGQQAYDGYGYSGDELLMLVVRDLTGTVDTEAELARSQRQTEMILRAASEGVVGTDTDGRIVLVNPAAAQILGYRASDLGGRELHDLILHARADGTPFPYEESPLADTLRSGRKHRVRGQVLWSKKGDKVPVDLTTAPVRDGDQLVGAVLTFTDRRPYDALADEKSTAEKAHAQELERLEEEHASELTALRQKHITELEELQERHDEEIAAGEERYAALGEREKDRYEALAGRHDQLLTLLGRSLRGPLDELRRELSALAADDAGQLWPEANQVLHHLSAGYSRITNLIDNVLGYQRLDAGTDVVVRTNVMLDAVVAAGVDGAVELIGPGRVQFAVHAPPIEAEVDAQRLATALAHLIADVAGVDATGNSPVSAGGYMDNTVVVAAALRGESVRIEVRGPYAGGDPVHEPIVRGIVRAHGGVLQTHEVPGMSGSAYVLEVPIGGGAGAVAVPGPAALEAGPQEGAPVESAPAEGGGRRRARRSSTDSFLDADVPSGTDDSVAPTGRRRRRAAGEQDQQQVSVPAQASGDDGDGSGGTGRRRGRPAEGAEGAEAGVAEGAVVMASEHGAGSAAAGTGLGGTVPPQGVPVPAGHRARQDGGEQHALPAALPAGGSAEAGRPQGQLQIAGQGPSGDGTPQQDGRRRRALAAASERAAAQEAAPRSVFALPPADADRPADGTAPAGPAQVQAQAPVPGQGQGQGQVQGQTAVPGQVPGQAHGQIPGQVAGQGPLPGQVPVPGQGLLPGQIPAPGQAQVPANAQVPGLVQAPGQAPAPVPANGLAQPHPADVHGDEGRHDAVPHDQADDHTPPQPHPTNAPTGRRRRAVAQPAEATAGTPAQGVQAQAQAQAGQGVPAAAAGRPVPVGVPTAPAQQVPGAVPPAQFPGVAVQNATGQAGLIPQAAPAPASPLPAAPDLPAPAPGMPLPAEAPQPQTQVPAPAPAAPASQPWPGGHDASGAGVPVPANGAATAVPPNQAAPQPAQAPEAGQAAAPPGTPLAQPLPAEAAVAPAAPVDPNSTQGRAISVRTLGQGVPFTRQAAQVQQPGTATPPPHQSGGSGRRRKLGTRPDPAAAATPETGTRPVAEQAVSAPAQAPQPSLAGQSRLAHATEAAGRSYAIGAPDENAAEGPEPLDGPGGAVEIPDTPRPQPMDDELPPEPLDNPRRLLVWPAPDVTTQQALSDRGYRPVVVQSREEVDAQIAAFPAALFVDPLTGPITRTALQSLRQAAVASEVPIMVTAGLGQASREAAYGADPAVLLKALAPRDSEQHPPRVLLIEEHAEIALALTATLERRGMQVARAASDADAVTLAGQLRPNLVVMDLMQVHRRRAGIVDWLRANGQLNRTPLVVYTAAVDQADLPRLASGETVLFLAERSTSAEVQARIVDLLARIGTN</sequence>